<reference evidence="1 2" key="1">
    <citation type="journal article" date="2023" name="Commun. Biol.">
        <title>Genome analysis of Parmales, the sister group of diatoms, reveals the evolutionary specialization of diatoms from phago-mixotrophs to photoautotrophs.</title>
        <authorList>
            <person name="Ban H."/>
            <person name="Sato S."/>
            <person name="Yoshikawa S."/>
            <person name="Yamada K."/>
            <person name="Nakamura Y."/>
            <person name="Ichinomiya M."/>
            <person name="Sato N."/>
            <person name="Blanc-Mathieu R."/>
            <person name="Endo H."/>
            <person name="Kuwata A."/>
            <person name="Ogata H."/>
        </authorList>
    </citation>
    <scope>NUCLEOTIDE SEQUENCE [LARGE SCALE GENOMIC DNA]</scope>
</reference>
<keyword evidence="2" id="KW-1185">Reference proteome</keyword>
<dbReference type="Proteomes" id="UP001165060">
    <property type="component" value="Unassembled WGS sequence"/>
</dbReference>
<accession>A0ABQ6MXB8</accession>
<evidence type="ECO:0000313" key="2">
    <source>
        <dbReference type="Proteomes" id="UP001165060"/>
    </source>
</evidence>
<name>A0ABQ6MXB8_9STRA</name>
<organism evidence="1 2">
    <name type="scientific">Tetraparma gracilis</name>
    <dbReference type="NCBI Taxonomy" id="2962635"/>
    <lineage>
        <taxon>Eukaryota</taxon>
        <taxon>Sar</taxon>
        <taxon>Stramenopiles</taxon>
        <taxon>Ochrophyta</taxon>
        <taxon>Bolidophyceae</taxon>
        <taxon>Parmales</taxon>
        <taxon>Triparmaceae</taxon>
        <taxon>Tetraparma</taxon>
    </lineage>
</organism>
<dbReference type="EMBL" id="BRYB01003372">
    <property type="protein sequence ID" value="GMI35473.1"/>
    <property type="molecule type" value="Genomic_DNA"/>
</dbReference>
<comment type="caution">
    <text evidence="1">The sequence shown here is derived from an EMBL/GenBank/DDBJ whole genome shotgun (WGS) entry which is preliminary data.</text>
</comment>
<evidence type="ECO:0000313" key="1">
    <source>
        <dbReference type="EMBL" id="GMI35473.1"/>
    </source>
</evidence>
<sequence length="275" mass="29939">MSRLLLRSTTCTTPRSPAPSRCLSSMAITSSDHSLKRKQALALARPFDNAGSVTATVDPSFQLDKTIFKTLPPGSLLEKVQKTKLDTILSWDPSASALIESQFNEISPLPASGDEDLHAFMAKHADFSSEHADGSFFEHLHFCRDFTALHYPSGSPKVMLMHSIIGVGTNEFPLDVSEIPNLGKLVTAHELRQIEAFPSILRLLVHGPLLAELEGASASKLKKIKKLTLHRVIDNAPLELGADEVFEALHYHLIHSIDFILGGRGALAGLHAGVR</sequence>
<protein>
    <submittedName>
        <fullName evidence="1">Uncharacterized protein</fullName>
    </submittedName>
</protein>
<gene>
    <name evidence="1" type="ORF">TeGR_g11674</name>
</gene>
<proteinExistence type="predicted"/>